<organism evidence="3 4">
    <name type="scientific">Marinicauda pacifica</name>
    <dbReference type="NCBI Taxonomy" id="1133559"/>
    <lineage>
        <taxon>Bacteria</taxon>
        <taxon>Pseudomonadati</taxon>
        <taxon>Pseudomonadota</taxon>
        <taxon>Alphaproteobacteria</taxon>
        <taxon>Maricaulales</taxon>
        <taxon>Maricaulaceae</taxon>
        <taxon>Marinicauda</taxon>
    </lineage>
</organism>
<evidence type="ECO:0000256" key="1">
    <source>
        <dbReference type="SAM" id="SignalP"/>
    </source>
</evidence>
<dbReference type="SUPFAM" id="SSF51338">
    <property type="entry name" value="Composite domain of metallo-dependent hydrolases"/>
    <property type="match status" value="1"/>
</dbReference>
<dbReference type="InterPro" id="IPR006680">
    <property type="entry name" value="Amidohydro-rel"/>
</dbReference>
<dbReference type="SUPFAM" id="SSF51556">
    <property type="entry name" value="Metallo-dependent hydrolases"/>
    <property type="match status" value="1"/>
</dbReference>
<dbReference type="RefSeq" id="WP_135943436.1">
    <property type="nucleotide sequence ID" value="NZ_BMEI01000001.1"/>
</dbReference>
<dbReference type="Gene3D" id="3.20.20.140">
    <property type="entry name" value="Metal-dependent hydrolases"/>
    <property type="match status" value="1"/>
</dbReference>
<proteinExistence type="predicted"/>
<dbReference type="GO" id="GO:0016810">
    <property type="term" value="F:hydrolase activity, acting on carbon-nitrogen (but not peptide) bonds"/>
    <property type="evidence" value="ECO:0007669"/>
    <property type="project" value="InterPro"/>
</dbReference>
<protein>
    <recommendedName>
        <fullName evidence="2">Amidohydrolase-related domain-containing protein</fullName>
    </recommendedName>
</protein>
<keyword evidence="1" id="KW-0732">Signal</keyword>
<keyword evidence="4" id="KW-1185">Reference proteome</keyword>
<accession>A0A4S2HDW3</accession>
<evidence type="ECO:0000313" key="4">
    <source>
        <dbReference type="Proteomes" id="UP000305451"/>
    </source>
</evidence>
<dbReference type="EMBL" id="SRXV01000001">
    <property type="protein sequence ID" value="TGY94240.1"/>
    <property type="molecule type" value="Genomic_DNA"/>
</dbReference>
<comment type="caution">
    <text evidence="3">The sequence shown here is derived from an EMBL/GenBank/DDBJ whole genome shotgun (WGS) entry which is preliminary data.</text>
</comment>
<evidence type="ECO:0000259" key="2">
    <source>
        <dbReference type="Pfam" id="PF01979"/>
    </source>
</evidence>
<name>A0A4S2HDW3_9PROT</name>
<evidence type="ECO:0000313" key="3">
    <source>
        <dbReference type="EMBL" id="TGY94240.1"/>
    </source>
</evidence>
<dbReference type="InterPro" id="IPR011059">
    <property type="entry name" value="Metal-dep_hydrolase_composite"/>
</dbReference>
<reference evidence="3 4" key="1">
    <citation type="journal article" date="2013" name="Int. J. Syst. Evol. Microbiol.">
        <title>Marinicauda pacifica gen. nov., sp. nov., a prosthecate alphaproteobacterium of the family Hyphomonadaceae isolated from deep seawater.</title>
        <authorList>
            <person name="Zhang X.Y."/>
            <person name="Li G.W."/>
            <person name="Wang C.S."/>
            <person name="Zhang Y.J."/>
            <person name="Xu X.W."/>
            <person name="Li H."/>
            <person name="Liu A."/>
            <person name="Liu C."/>
            <person name="Xie B.B."/>
            <person name="Qin Q.L."/>
            <person name="Xu Z."/>
            <person name="Chen X.L."/>
            <person name="Zhou B.C."/>
            <person name="Zhang Y.Z."/>
        </authorList>
    </citation>
    <scope>NUCLEOTIDE SEQUENCE [LARGE SCALE GENOMIC DNA]</scope>
    <source>
        <strain evidence="3 4">P-1 km-3</strain>
    </source>
</reference>
<dbReference type="PANTHER" id="PTHR43135">
    <property type="entry name" value="ALPHA-D-RIBOSE 1-METHYLPHOSPHONATE 5-TRIPHOSPHATE DIPHOSPHATASE"/>
    <property type="match status" value="1"/>
</dbReference>
<gene>
    <name evidence="3" type="ORF">E5162_02885</name>
</gene>
<sequence>MKMLSLSALALMALAAHNPAAAQDAVRIEGVTVIDPATRAVMAGQSVTVDDGLIAAIEPSAEADAAYDGRRIDGQGRYLIPGLMDMHVHTNVSFVAETSFALFLAHGVTGVRDMAGDCWEPQSGPFLCREDLLRYDAQIRAGEIPGPDLLRLSSAFVQSNPTGHLPPDHDPLYTPATAEEGRALVDYLHARGVDLIKLYHAISSAALDGVMQRAGELDLEVSGHIPFVVSAGEASRLGMRTIEHATDIVTDCSGFGETYRARIRAVLAGEAEAEWPDDAERLSQTVATFDPDRCQELMAELAENGTYFVPTHGTREMDMRAGEPGYRAHPARIYLLEPHLQEWERDLDRTAGAPEEVRSHYGDFYRLGLQVTAMAHAAGVPVMLGTDANDTMIVPGISVHEELERLVEAGLSPMDALRAATHTPARYLGREDRLGTIRVGAEADLLLLADDPLVEIGHTRGIETVISNGRVYDRAALDGLLADVERRVSGRGQE</sequence>
<dbReference type="Gene3D" id="2.30.40.10">
    <property type="entry name" value="Urease, subunit C, domain 1"/>
    <property type="match status" value="1"/>
</dbReference>
<dbReference type="OrthoDB" id="9765769at2"/>
<dbReference type="Pfam" id="PF01979">
    <property type="entry name" value="Amidohydro_1"/>
    <property type="match status" value="1"/>
</dbReference>
<dbReference type="PANTHER" id="PTHR43135:SF3">
    <property type="entry name" value="ALPHA-D-RIBOSE 1-METHYLPHOSPHONATE 5-TRIPHOSPHATE DIPHOSPHATASE"/>
    <property type="match status" value="1"/>
</dbReference>
<dbReference type="InterPro" id="IPR032466">
    <property type="entry name" value="Metal_Hydrolase"/>
</dbReference>
<dbReference type="Proteomes" id="UP000305451">
    <property type="component" value="Unassembled WGS sequence"/>
</dbReference>
<dbReference type="AlphaFoldDB" id="A0A4S2HDW3"/>
<feature type="chain" id="PRO_5020894019" description="Amidohydrolase-related domain-containing protein" evidence="1">
    <location>
        <begin position="23"/>
        <end position="494"/>
    </location>
</feature>
<feature type="signal peptide" evidence="1">
    <location>
        <begin position="1"/>
        <end position="22"/>
    </location>
</feature>
<feature type="domain" description="Amidohydrolase-related" evidence="2">
    <location>
        <begin position="373"/>
        <end position="471"/>
    </location>
</feature>
<dbReference type="InterPro" id="IPR051781">
    <property type="entry name" value="Metallo-dep_Hydrolase"/>
</dbReference>